<proteinExistence type="predicted"/>
<comment type="caution">
    <text evidence="1">The sequence shown here is derived from an EMBL/GenBank/DDBJ whole genome shotgun (WGS) entry which is preliminary data.</text>
</comment>
<protein>
    <submittedName>
        <fullName evidence="1">Uncharacterized protein</fullName>
    </submittedName>
</protein>
<dbReference type="Proteomes" id="UP000827872">
    <property type="component" value="Linkage Group LG01"/>
</dbReference>
<evidence type="ECO:0000313" key="1">
    <source>
        <dbReference type="EMBL" id="KAH8015672.1"/>
    </source>
</evidence>
<evidence type="ECO:0000313" key="2">
    <source>
        <dbReference type="Proteomes" id="UP000827872"/>
    </source>
</evidence>
<keyword evidence="2" id="KW-1185">Reference proteome</keyword>
<dbReference type="EMBL" id="CM037614">
    <property type="protein sequence ID" value="KAH8015672.1"/>
    <property type="molecule type" value="Genomic_DNA"/>
</dbReference>
<gene>
    <name evidence="1" type="ORF">K3G42_006970</name>
</gene>
<organism evidence="1 2">
    <name type="scientific">Sphaerodactylus townsendi</name>
    <dbReference type="NCBI Taxonomy" id="933632"/>
    <lineage>
        <taxon>Eukaryota</taxon>
        <taxon>Metazoa</taxon>
        <taxon>Chordata</taxon>
        <taxon>Craniata</taxon>
        <taxon>Vertebrata</taxon>
        <taxon>Euteleostomi</taxon>
        <taxon>Lepidosauria</taxon>
        <taxon>Squamata</taxon>
        <taxon>Bifurcata</taxon>
        <taxon>Gekkota</taxon>
        <taxon>Sphaerodactylidae</taxon>
        <taxon>Sphaerodactylus</taxon>
    </lineage>
</organism>
<accession>A0ACB8G8A6</accession>
<reference evidence="1" key="1">
    <citation type="submission" date="2021-08" db="EMBL/GenBank/DDBJ databases">
        <title>The first chromosome-level gecko genome reveals the dynamic sex chromosomes of Neotropical dwarf geckos (Sphaerodactylidae: Sphaerodactylus).</title>
        <authorList>
            <person name="Pinto B.J."/>
            <person name="Keating S.E."/>
            <person name="Gamble T."/>
        </authorList>
    </citation>
    <scope>NUCLEOTIDE SEQUENCE</scope>
    <source>
        <strain evidence="1">TG3544</strain>
    </source>
</reference>
<name>A0ACB8G8A6_9SAUR</name>
<sequence>MENNTFGYSFPSEEEIRAAIVAALEEEDSDPAGTAQFQAASALGAQKAPAPSPPSQKVTKIARKRKMDAAIPDVPAQAAQPLLASQEAQAVWEGILKMTKDFTASVKEDMMSLLLERGLIQHPYPPQIAPGPSSFMEGNPPGTLERGKTSWPAKAACRKGRVSPPQGYDATSDSGEDSEKEVVFLSDEEVEEKMQVVEPSFRFFKPEDYSYLLSKCLSALHLKDISGEGKGKEKSGTKSTHAGNQKPFPGTPPTEEVFPFPEFFENQIMAEWEKPAANRRVPEFLKKLYALPAYADYLQVPVIDAPIAALQSSGLVSGDGEGKIRDRIDRRVDQLSRQTHEAIAMAIRASAAASIVSRASIVWARKVIQLLPESERRLHEGASRMLMAASFSADATVDTMTFLARATGLTVATRRLLWLRAWPTDFRSKSMVAAFPFGGGKLFGEALDRILVETKGKNKAMPRTLLRNDRQRTVKSNGSFRSQHALPRFRQDNRKPAWSSQLQTYKERFSSKSFSVKGDRSGGVSKANKA</sequence>